<organism evidence="5 6">
    <name type="scientific">Acanthamoeba castellanii (strain ATCC 30010 / Neff)</name>
    <dbReference type="NCBI Taxonomy" id="1257118"/>
    <lineage>
        <taxon>Eukaryota</taxon>
        <taxon>Amoebozoa</taxon>
        <taxon>Discosea</taxon>
        <taxon>Longamoebia</taxon>
        <taxon>Centramoebida</taxon>
        <taxon>Acanthamoebidae</taxon>
        <taxon>Acanthamoeba</taxon>
    </lineage>
</organism>
<evidence type="ECO:0000313" key="5">
    <source>
        <dbReference type="EMBL" id="ELR19396.1"/>
    </source>
</evidence>
<name>L8H4J7_ACACF</name>
<dbReference type="InterPro" id="IPR027417">
    <property type="entry name" value="P-loop_NTPase"/>
</dbReference>
<feature type="region of interest" description="Disordered" evidence="4">
    <location>
        <begin position="1"/>
        <end position="36"/>
    </location>
</feature>
<dbReference type="GO" id="GO:0005524">
    <property type="term" value="F:ATP binding"/>
    <property type="evidence" value="ECO:0007669"/>
    <property type="project" value="InterPro"/>
</dbReference>
<gene>
    <name evidence="5" type="ORF">ACA1_266220</name>
</gene>
<evidence type="ECO:0000256" key="1">
    <source>
        <dbReference type="ARBA" id="ARBA00022679"/>
    </source>
</evidence>
<proteinExistence type="predicted"/>
<accession>L8H4J7</accession>
<dbReference type="EMBL" id="KB007933">
    <property type="protein sequence ID" value="ELR19396.1"/>
    <property type="molecule type" value="Genomic_DNA"/>
</dbReference>
<protein>
    <submittedName>
        <fullName evidence="5">Adenylate kinase, putative</fullName>
    </submittedName>
</protein>
<dbReference type="VEuPathDB" id="AmoebaDB:ACA1_266220"/>
<dbReference type="InterPro" id="IPR000850">
    <property type="entry name" value="Adenylat/UMP-CMP_kin"/>
</dbReference>
<dbReference type="Pfam" id="PF13207">
    <property type="entry name" value="AAA_17"/>
    <property type="match status" value="1"/>
</dbReference>
<dbReference type="GO" id="GO:0019205">
    <property type="term" value="F:nucleobase-containing compound kinase activity"/>
    <property type="evidence" value="ECO:0007669"/>
    <property type="project" value="InterPro"/>
</dbReference>
<dbReference type="GeneID" id="14920175"/>
<evidence type="ECO:0000256" key="3">
    <source>
        <dbReference type="ARBA" id="ARBA00022777"/>
    </source>
</evidence>
<keyword evidence="3 5" id="KW-0418">Kinase</keyword>
<evidence type="ECO:0000256" key="4">
    <source>
        <dbReference type="SAM" id="MobiDB-lite"/>
    </source>
</evidence>
<dbReference type="OrthoDB" id="522106at2759"/>
<keyword evidence="6" id="KW-1185">Reference proteome</keyword>
<dbReference type="STRING" id="1257118.L8H4J7"/>
<dbReference type="KEGG" id="acan:ACA1_266220"/>
<evidence type="ECO:0000313" key="6">
    <source>
        <dbReference type="Proteomes" id="UP000011083"/>
    </source>
</evidence>
<reference evidence="5 6" key="1">
    <citation type="journal article" date="2013" name="Genome Biol.">
        <title>Genome of Acanthamoeba castellanii highlights extensive lateral gene transfer and early evolution of tyrosine kinase signaling.</title>
        <authorList>
            <person name="Clarke M."/>
            <person name="Lohan A.J."/>
            <person name="Liu B."/>
            <person name="Lagkouvardos I."/>
            <person name="Roy S."/>
            <person name="Zafar N."/>
            <person name="Bertelli C."/>
            <person name="Schilde C."/>
            <person name="Kianianmomeni A."/>
            <person name="Burglin T.R."/>
            <person name="Frech C."/>
            <person name="Turcotte B."/>
            <person name="Kopec K.O."/>
            <person name="Synnott J.M."/>
            <person name="Choo C."/>
            <person name="Paponov I."/>
            <person name="Finkler A."/>
            <person name="Soon Heng Tan C."/>
            <person name="Hutchins A.P."/>
            <person name="Weinmeier T."/>
            <person name="Rattei T."/>
            <person name="Chu J.S."/>
            <person name="Gimenez G."/>
            <person name="Irimia M."/>
            <person name="Rigden D.J."/>
            <person name="Fitzpatrick D.A."/>
            <person name="Lorenzo-Morales J."/>
            <person name="Bateman A."/>
            <person name="Chiu C.H."/>
            <person name="Tang P."/>
            <person name="Hegemann P."/>
            <person name="Fromm H."/>
            <person name="Raoult D."/>
            <person name="Greub G."/>
            <person name="Miranda-Saavedra D."/>
            <person name="Chen N."/>
            <person name="Nash P."/>
            <person name="Ginger M.L."/>
            <person name="Horn M."/>
            <person name="Schaap P."/>
            <person name="Caler L."/>
            <person name="Loftus B."/>
        </authorList>
    </citation>
    <scope>NUCLEOTIDE SEQUENCE [LARGE SCALE GENOMIC DNA]</scope>
    <source>
        <strain evidence="5 6">Neff</strain>
    </source>
</reference>
<feature type="compositionally biased region" description="Low complexity" evidence="4">
    <location>
        <begin position="1"/>
        <end position="30"/>
    </location>
</feature>
<dbReference type="Gene3D" id="3.40.50.300">
    <property type="entry name" value="P-loop containing nucleotide triphosphate hydrolases"/>
    <property type="match status" value="1"/>
</dbReference>
<evidence type="ECO:0000256" key="2">
    <source>
        <dbReference type="ARBA" id="ARBA00022741"/>
    </source>
</evidence>
<dbReference type="PANTHER" id="PTHR23359">
    <property type="entry name" value="NUCLEOTIDE KINASE"/>
    <property type="match status" value="1"/>
</dbReference>
<dbReference type="RefSeq" id="XP_004341481.1">
    <property type="nucleotide sequence ID" value="XM_004341433.1"/>
</dbReference>
<sequence length="273" mass="30838">MNMEAATTTTEGGQGATTTTTQQQQEEGATSSPGMMKVTVMGPPGSGKTTVLQLLSQHYGLTPIKTGEIVIDHALRLNGTEDSSGLGQKLRDFFYQKKDKTQRPPIELVVPLIAEHVRRAELANPHGWIMERGIREPEHYEAFRNADLLPDRVVVLEVGPETINKRLSSRRIDRTQDRVYSIDELSSPSLRPRDQEVLRRLQKRKHDDPADVARRTRRYRSEGYVVRLLYPPNTVREFDASQPISALLPQITKWLDASYHLQPATHNNTADQP</sequence>
<dbReference type="GO" id="GO:0006139">
    <property type="term" value="P:nucleobase-containing compound metabolic process"/>
    <property type="evidence" value="ECO:0007669"/>
    <property type="project" value="InterPro"/>
</dbReference>
<dbReference type="SUPFAM" id="SSF52540">
    <property type="entry name" value="P-loop containing nucleoside triphosphate hydrolases"/>
    <property type="match status" value="1"/>
</dbReference>
<keyword evidence="2" id="KW-0547">Nucleotide-binding</keyword>
<dbReference type="AlphaFoldDB" id="L8H4J7"/>
<dbReference type="Proteomes" id="UP000011083">
    <property type="component" value="Unassembled WGS sequence"/>
</dbReference>
<keyword evidence="1" id="KW-0808">Transferase</keyword>